<dbReference type="EMBL" id="POAF01000001">
    <property type="protein sequence ID" value="RBM03766.1"/>
    <property type="molecule type" value="Genomic_DNA"/>
</dbReference>
<evidence type="ECO:0000256" key="3">
    <source>
        <dbReference type="ARBA" id="ARBA00022827"/>
    </source>
</evidence>
<keyword evidence="3" id="KW-0274">FAD</keyword>
<evidence type="ECO:0000313" key="6">
    <source>
        <dbReference type="EMBL" id="RBM03766.1"/>
    </source>
</evidence>
<keyword evidence="7" id="KW-1185">Reference proteome</keyword>
<evidence type="ECO:0000259" key="5">
    <source>
        <dbReference type="Pfam" id="PF00890"/>
    </source>
</evidence>
<sequence>MSDTSTFNISASSIDSWDFEADVVVAGYGIAGVSAAIEAARAGSEVLVLERSGGWGGAASMAGGFIYLGGGTPLQQALGFEDTTENMKAFMKAALGPGTDDAKIDAYCEGSVEHYNWLVDAGVVFKESFWGQPGWEPPYDDGLMYSGGENAAPFSSTIPPAPRGHVPQMSGKKTGEQGGGYMLMKPLVDTAQALGVRAEYDLRVQCLVIDQDGRVVGVGAKRYGEDVFVLARQGVVLAMGSFVYNGQMVRANAPRILGRPAASIEAHDGRAIAMGQSIGAATAHMDATEVAFFCDPQLLVRGILVNGRGQRYITEDTYPGRIGQATLFHQENQAFLVIDEAAFEEGSASETSSPELLMQPTWVAESAAELEAEMGLPAGSLQATIEQYNRFAVQGTDPLLGKNQKWVKPLQGALAAIDLRGRTGGFTLGGLQTDADSRVLHVSGAPIPGLFAAGRCTSGVCAGGYASGTSLGDGSFFGRRAGISAAQETSVQNELAAAQGGKA</sequence>
<dbReference type="PANTHER" id="PTHR43400">
    <property type="entry name" value="FUMARATE REDUCTASE"/>
    <property type="match status" value="1"/>
</dbReference>
<name>A0A365YM36_9MICC</name>
<dbReference type="AlphaFoldDB" id="A0A365YM36"/>
<evidence type="ECO:0000256" key="1">
    <source>
        <dbReference type="ARBA" id="ARBA00001974"/>
    </source>
</evidence>
<evidence type="ECO:0000313" key="7">
    <source>
        <dbReference type="Proteomes" id="UP000252167"/>
    </source>
</evidence>
<dbReference type="InterPro" id="IPR036188">
    <property type="entry name" value="FAD/NAD-bd_sf"/>
</dbReference>
<dbReference type="InterPro" id="IPR027477">
    <property type="entry name" value="Succ_DH/fumarate_Rdtase_cat_sf"/>
</dbReference>
<comment type="cofactor">
    <cofactor evidence="1">
        <name>FAD</name>
        <dbReference type="ChEBI" id="CHEBI:57692"/>
    </cofactor>
</comment>
<dbReference type="PANTHER" id="PTHR43400:SF10">
    <property type="entry name" value="3-OXOSTEROID 1-DEHYDROGENASE"/>
    <property type="match status" value="1"/>
</dbReference>
<organism evidence="6 7">
    <name type="scientific">Glutamicibacter soli</name>
    <dbReference type="NCBI Taxonomy" id="453836"/>
    <lineage>
        <taxon>Bacteria</taxon>
        <taxon>Bacillati</taxon>
        <taxon>Actinomycetota</taxon>
        <taxon>Actinomycetes</taxon>
        <taxon>Micrococcales</taxon>
        <taxon>Micrococcaceae</taxon>
        <taxon>Glutamicibacter</taxon>
    </lineage>
</organism>
<evidence type="ECO:0000256" key="4">
    <source>
        <dbReference type="ARBA" id="ARBA00023002"/>
    </source>
</evidence>
<feature type="domain" description="FAD-dependent oxidoreductase 2 FAD-binding" evidence="5">
    <location>
        <begin position="22"/>
        <end position="468"/>
    </location>
</feature>
<comment type="caution">
    <text evidence="6">The sequence shown here is derived from an EMBL/GenBank/DDBJ whole genome shotgun (WGS) entry which is preliminary data.</text>
</comment>
<dbReference type="InterPro" id="IPR050315">
    <property type="entry name" value="FAD-oxidoreductase_2"/>
</dbReference>
<accession>A0A365YM36</accession>
<dbReference type="GO" id="GO:0008202">
    <property type="term" value="P:steroid metabolic process"/>
    <property type="evidence" value="ECO:0007669"/>
    <property type="project" value="UniProtKB-ARBA"/>
</dbReference>
<proteinExistence type="predicted"/>
<dbReference type="InterPro" id="IPR003953">
    <property type="entry name" value="FAD-dep_OxRdtase_2_FAD-bd"/>
</dbReference>
<dbReference type="GO" id="GO:0033765">
    <property type="term" value="F:steroid dehydrogenase activity, acting on the CH-CH group of donors"/>
    <property type="evidence" value="ECO:0007669"/>
    <property type="project" value="UniProtKB-ARBA"/>
</dbReference>
<dbReference type="Proteomes" id="UP000252167">
    <property type="component" value="Unassembled WGS sequence"/>
</dbReference>
<reference evidence="6 7" key="1">
    <citation type="submission" date="2018-01" db="EMBL/GenBank/DDBJ databases">
        <title>Glutamicibacter soli strain NHPC-3 Whole genome sequence and assembly.</title>
        <authorList>
            <person name="Choudhury P."/>
            <person name="Gupta D."/>
            <person name="Sengupta K."/>
            <person name="Jawed A."/>
            <person name="Sultana N."/>
            <person name="Saha P."/>
        </authorList>
    </citation>
    <scope>NUCLEOTIDE SEQUENCE [LARGE SCALE GENOMIC DNA]</scope>
    <source>
        <strain evidence="6 7">NHPC-3</strain>
    </source>
</reference>
<dbReference type="RefSeq" id="WP_047119085.1">
    <property type="nucleotide sequence ID" value="NZ_POAF01000001.1"/>
</dbReference>
<dbReference type="SUPFAM" id="SSF56425">
    <property type="entry name" value="Succinate dehydrogenase/fumarate reductase flavoprotein, catalytic domain"/>
    <property type="match status" value="1"/>
</dbReference>
<dbReference type="Pfam" id="PF00890">
    <property type="entry name" value="FAD_binding_2"/>
    <property type="match status" value="1"/>
</dbReference>
<keyword evidence="2" id="KW-0285">Flavoprotein</keyword>
<dbReference type="SUPFAM" id="SSF51905">
    <property type="entry name" value="FAD/NAD(P)-binding domain"/>
    <property type="match status" value="1"/>
</dbReference>
<gene>
    <name evidence="6" type="ORF">C1H84_00200</name>
</gene>
<dbReference type="Gene3D" id="3.50.50.60">
    <property type="entry name" value="FAD/NAD(P)-binding domain"/>
    <property type="match status" value="1"/>
</dbReference>
<keyword evidence="4" id="KW-0560">Oxidoreductase</keyword>
<evidence type="ECO:0000256" key="2">
    <source>
        <dbReference type="ARBA" id="ARBA00022630"/>
    </source>
</evidence>
<protein>
    <submittedName>
        <fullName evidence="6">FAD-binding protein</fullName>
    </submittedName>
</protein>
<dbReference type="NCBIfam" id="NF005510">
    <property type="entry name" value="PRK07121.1-3"/>
    <property type="match status" value="1"/>
</dbReference>
<dbReference type="Gene3D" id="3.90.700.10">
    <property type="entry name" value="Succinate dehydrogenase/fumarate reductase flavoprotein, catalytic domain"/>
    <property type="match status" value="1"/>
</dbReference>
<dbReference type="NCBIfam" id="NF005512">
    <property type="entry name" value="PRK07121.1-5"/>
    <property type="match status" value="1"/>
</dbReference>